<reference evidence="2" key="1">
    <citation type="submission" date="2021-06" db="EMBL/GenBank/DDBJ databases">
        <title>Parelaphostrongylus tenuis whole genome reference sequence.</title>
        <authorList>
            <person name="Garwood T.J."/>
            <person name="Larsen P.A."/>
            <person name="Fountain-Jones N.M."/>
            <person name="Garbe J.R."/>
            <person name="Macchietto M.G."/>
            <person name="Kania S.A."/>
            <person name="Gerhold R.W."/>
            <person name="Richards J.E."/>
            <person name="Wolf T.M."/>
        </authorList>
    </citation>
    <scope>NUCLEOTIDE SEQUENCE</scope>
    <source>
        <strain evidence="2">MNPRO001-30</strain>
        <tissue evidence="2">Meninges</tissue>
    </source>
</reference>
<feature type="chain" id="PRO_5042183654" evidence="1">
    <location>
        <begin position="24"/>
        <end position="149"/>
    </location>
</feature>
<keyword evidence="3" id="KW-1185">Reference proteome</keyword>
<gene>
    <name evidence="2" type="ORF">KIN20_021712</name>
</gene>
<protein>
    <submittedName>
        <fullName evidence="2">Uncharacterized protein</fullName>
    </submittedName>
</protein>
<dbReference type="Proteomes" id="UP001196413">
    <property type="component" value="Unassembled WGS sequence"/>
</dbReference>
<accession>A0AAD5N5I5</accession>
<name>A0AAD5N5I5_PARTN</name>
<comment type="caution">
    <text evidence="2">The sequence shown here is derived from an EMBL/GenBank/DDBJ whole genome shotgun (WGS) entry which is preliminary data.</text>
</comment>
<evidence type="ECO:0000313" key="3">
    <source>
        <dbReference type="Proteomes" id="UP001196413"/>
    </source>
</evidence>
<proteinExistence type="predicted"/>
<evidence type="ECO:0000256" key="1">
    <source>
        <dbReference type="SAM" id="SignalP"/>
    </source>
</evidence>
<sequence>MARITEWWTVGFCAKSCAVLVRSATVTRSPIISDQAGTGVITVNALLNASPSRRFLNYGCTIRSLAVSRPNALLMFEIFCHGTSGEQMARRADEVRCCFTMSCRTHKIDLATAQAIVASNDVGCLDHAKGVVKTRPDFHLVGGELKLKG</sequence>
<evidence type="ECO:0000313" key="2">
    <source>
        <dbReference type="EMBL" id="KAJ1362227.1"/>
    </source>
</evidence>
<dbReference type="EMBL" id="JAHQIW010004399">
    <property type="protein sequence ID" value="KAJ1362227.1"/>
    <property type="molecule type" value="Genomic_DNA"/>
</dbReference>
<dbReference type="AlphaFoldDB" id="A0AAD5N5I5"/>
<keyword evidence="1" id="KW-0732">Signal</keyword>
<feature type="signal peptide" evidence="1">
    <location>
        <begin position="1"/>
        <end position="23"/>
    </location>
</feature>
<organism evidence="2 3">
    <name type="scientific">Parelaphostrongylus tenuis</name>
    <name type="common">Meningeal worm</name>
    <dbReference type="NCBI Taxonomy" id="148309"/>
    <lineage>
        <taxon>Eukaryota</taxon>
        <taxon>Metazoa</taxon>
        <taxon>Ecdysozoa</taxon>
        <taxon>Nematoda</taxon>
        <taxon>Chromadorea</taxon>
        <taxon>Rhabditida</taxon>
        <taxon>Rhabditina</taxon>
        <taxon>Rhabditomorpha</taxon>
        <taxon>Strongyloidea</taxon>
        <taxon>Metastrongylidae</taxon>
        <taxon>Parelaphostrongylus</taxon>
    </lineage>
</organism>